<dbReference type="Pfam" id="PF01730">
    <property type="entry name" value="UreF"/>
    <property type="match status" value="1"/>
</dbReference>
<reference evidence="3" key="1">
    <citation type="submission" date="2018-06" db="EMBL/GenBank/DDBJ databases">
        <authorList>
            <person name="Zhirakovskaya E."/>
        </authorList>
    </citation>
    <scope>NUCLEOTIDE SEQUENCE</scope>
</reference>
<dbReference type="InterPro" id="IPR002639">
    <property type="entry name" value="UreF"/>
</dbReference>
<evidence type="ECO:0000256" key="2">
    <source>
        <dbReference type="ARBA" id="ARBA00023186"/>
    </source>
</evidence>
<dbReference type="GO" id="GO:0016151">
    <property type="term" value="F:nickel cation binding"/>
    <property type="evidence" value="ECO:0007669"/>
    <property type="project" value="InterPro"/>
</dbReference>
<gene>
    <name evidence="3" type="ORF">MNBD_GAMMA24-231</name>
</gene>
<proteinExistence type="inferred from homology"/>
<evidence type="ECO:0000256" key="1">
    <source>
        <dbReference type="ARBA" id="ARBA00022988"/>
    </source>
</evidence>
<dbReference type="Gene3D" id="1.10.4190.10">
    <property type="entry name" value="Urease accessory protein UreF"/>
    <property type="match status" value="1"/>
</dbReference>
<sequence length="229" mass="25940">MPESSLPGLRLLQLISPTLPTGAFTYSQGMEWAVECGWLKNEGDTRCWLQSVLKDSLQYLELPLLARLYAAAESHHQAAFQHWSQWLYASRETRELRNEEQQRARALFSILKKLPDNERWPELKTWKTALLASQLAGYALAASHWRIGVKDLLIGYSWSWLENAVAVAIKLVPLGQTEAQRLLYELSANIEALVERACLLEDDELGASTAALAIASSLHENQYSRLFRS</sequence>
<organism evidence="3">
    <name type="scientific">hydrothermal vent metagenome</name>
    <dbReference type="NCBI Taxonomy" id="652676"/>
    <lineage>
        <taxon>unclassified sequences</taxon>
        <taxon>metagenomes</taxon>
        <taxon>ecological metagenomes</taxon>
    </lineage>
</organism>
<dbReference type="PANTHER" id="PTHR33620:SF1">
    <property type="entry name" value="UREASE ACCESSORY PROTEIN F"/>
    <property type="match status" value="1"/>
</dbReference>
<dbReference type="HAMAP" id="MF_01385">
    <property type="entry name" value="UreF"/>
    <property type="match status" value="1"/>
</dbReference>
<keyword evidence="2" id="KW-0143">Chaperone</keyword>
<evidence type="ECO:0000313" key="3">
    <source>
        <dbReference type="EMBL" id="VAX12504.1"/>
    </source>
</evidence>
<dbReference type="PANTHER" id="PTHR33620">
    <property type="entry name" value="UREASE ACCESSORY PROTEIN F"/>
    <property type="match status" value="1"/>
</dbReference>
<protein>
    <submittedName>
        <fullName evidence="3">Urease accessory protein UreF</fullName>
    </submittedName>
</protein>
<accession>A0A3B1BL45</accession>
<dbReference type="AlphaFoldDB" id="A0A3B1BL45"/>
<dbReference type="EMBL" id="UOFZ01000045">
    <property type="protein sequence ID" value="VAX12504.1"/>
    <property type="molecule type" value="Genomic_DNA"/>
</dbReference>
<dbReference type="InterPro" id="IPR038277">
    <property type="entry name" value="UreF_sf"/>
</dbReference>
<keyword evidence="1" id="KW-0996">Nickel insertion</keyword>
<name>A0A3B1BL45_9ZZZZ</name>
<dbReference type="PIRSF" id="PIRSF009467">
    <property type="entry name" value="Ureas_acces_UreF"/>
    <property type="match status" value="1"/>
</dbReference>